<feature type="non-terminal residue" evidence="2">
    <location>
        <position position="1"/>
    </location>
</feature>
<comment type="caution">
    <text evidence="2">The sequence shown here is derived from an EMBL/GenBank/DDBJ whole genome shotgun (WGS) entry which is preliminary data.</text>
</comment>
<keyword evidence="3" id="KW-1185">Reference proteome</keyword>
<evidence type="ECO:0000313" key="2">
    <source>
        <dbReference type="EMBL" id="GIQ88353.1"/>
    </source>
</evidence>
<organism evidence="2 3">
    <name type="scientific">Kipferlia bialata</name>
    <dbReference type="NCBI Taxonomy" id="797122"/>
    <lineage>
        <taxon>Eukaryota</taxon>
        <taxon>Metamonada</taxon>
        <taxon>Carpediemonas-like organisms</taxon>
        <taxon>Kipferlia</taxon>
    </lineage>
</organism>
<dbReference type="AlphaFoldDB" id="A0A9K3D391"/>
<protein>
    <submittedName>
        <fullName evidence="2">Uncharacterized protein</fullName>
    </submittedName>
</protein>
<name>A0A9K3D391_9EUKA</name>
<gene>
    <name evidence="2" type="ORF">KIPB_010581</name>
</gene>
<dbReference type="EMBL" id="BDIP01003991">
    <property type="protein sequence ID" value="GIQ88353.1"/>
    <property type="molecule type" value="Genomic_DNA"/>
</dbReference>
<evidence type="ECO:0000256" key="1">
    <source>
        <dbReference type="SAM" id="MobiDB-lite"/>
    </source>
</evidence>
<feature type="compositionally biased region" description="Polar residues" evidence="1">
    <location>
        <begin position="251"/>
        <end position="261"/>
    </location>
</feature>
<reference evidence="2 3" key="1">
    <citation type="journal article" date="2018" name="PLoS ONE">
        <title>The draft genome of Kipferlia bialata reveals reductive genome evolution in fornicate parasites.</title>
        <authorList>
            <person name="Tanifuji G."/>
            <person name="Takabayashi S."/>
            <person name="Kume K."/>
            <person name="Takagi M."/>
            <person name="Nakayama T."/>
            <person name="Kamikawa R."/>
            <person name="Inagaki Y."/>
            <person name="Hashimoto T."/>
        </authorList>
    </citation>
    <scope>NUCLEOTIDE SEQUENCE [LARGE SCALE GENOMIC DNA]</scope>
    <source>
        <strain evidence="2">NY0173</strain>
    </source>
</reference>
<feature type="region of interest" description="Disordered" evidence="1">
    <location>
        <begin position="235"/>
        <end position="261"/>
    </location>
</feature>
<sequence length="294" mass="33514">MKDRTKMRLGGRKKGQKNTRGSALIYASLPMRCCAQDCLRKRLSATEQNRLRCEYVRLARRVDRKKWVYEHFWETTEPGKGTFKYCHRCLNSLFRLGGSTLSNWRNHYMQLSPHAWRAPTTKHTANNMSEEIRQDVSGYAKAHLLTSSDQLYVFPPMDQTQKQFARVIREHLRLAGHTRLPSVPSIVRIVAESRPDSVLVGTPSERHACVVCALFQMGIRYLVKQTEEMAHAMQTMEAKGQGQHRLEGAQGSRNGSPQTQTLSQYSQITYPTMTDISQTRLHQGMGAMGSLASQ</sequence>
<accession>A0A9K3D391</accession>
<proteinExistence type="predicted"/>
<evidence type="ECO:0000313" key="3">
    <source>
        <dbReference type="Proteomes" id="UP000265618"/>
    </source>
</evidence>
<dbReference type="Proteomes" id="UP000265618">
    <property type="component" value="Unassembled WGS sequence"/>
</dbReference>